<feature type="chain" id="PRO_5008048986" evidence="1">
    <location>
        <begin position="26"/>
        <end position="116"/>
    </location>
</feature>
<dbReference type="AlphaFoldDB" id="A0A176S2D9"/>
<evidence type="ECO:0000313" key="2">
    <source>
        <dbReference type="EMBL" id="OAD22252.1"/>
    </source>
</evidence>
<dbReference type="EMBL" id="LUTY01001073">
    <property type="protein sequence ID" value="OAD22252.1"/>
    <property type="molecule type" value="Genomic_DNA"/>
</dbReference>
<reference evidence="2 3" key="1">
    <citation type="submission" date="2016-05" db="EMBL/GenBank/DDBJ databases">
        <title>Single-cell genome of chain-forming Candidatus Thiomargarita nelsonii and comparison to other large sulfur-oxidizing bacteria.</title>
        <authorList>
            <person name="Winkel M."/>
            <person name="Salman V."/>
            <person name="Woyke T."/>
            <person name="Schulz-Vogt H."/>
            <person name="Richter M."/>
            <person name="Flood B."/>
            <person name="Bailey J."/>
            <person name="Amann R."/>
            <person name="Mussmann M."/>
        </authorList>
    </citation>
    <scope>NUCLEOTIDE SEQUENCE [LARGE SCALE GENOMIC DNA]</scope>
    <source>
        <strain evidence="2 3">THI036</strain>
    </source>
</reference>
<protein>
    <submittedName>
        <fullName evidence="2">Secreted protein</fullName>
    </submittedName>
</protein>
<organism evidence="2 3">
    <name type="scientific">Candidatus Thiomargarita nelsonii</name>
    <dbReference type="NCBI Taxonomy" id="1003181"/>
    <lineage>
        <taxon>Bacteria</taxon>
        <taxon>Pseudomonadati</taxon>
        <taxon>Pseudomonadota</taxon>
        <taxon>Gammaproteobacteria</taxon>
        <taxon>Thiotrichales</taxon>
        <taxon>Thiotrichaceae</taxon>
        <taxon>Thiomargarita</taxon>
    </lineage>
</organism>
<accession>A0A176S2D9</accession>
<gene>
    <name evidence="2" type="ORF">THIOM_001951</name>
</gene>
<name>A0A176S2D9_9GAMM</name>
<feature type="signal peptide" evidence="1">
    <location>
        <begin position="1"/>
        <end position="25"/>
    </location>
</feature>
<proteinExistence type="predicted"/>
<keyword evidence="1" id="KW-0732">Signal</keyword>
<keyword evidence="3" id="KW-1185">Reference proteome</keyword>
<comment type="caution">
    <text evidence="2">The sequence shown here is derived from an EMBL/GenBank/DDBJ whole genome shotgun (WGS) entry which is preliminary data.</text>
</comment>
<evidence type="ECO:0000256" key="1">
    <source>
        <dbReference type="SAM" id="SignalP"/>
    </source>
</evidence>
<evidence type="ECO:0000313" key="3">
    <source>
        <dbReference type="Proteomes" id="UP000076962"/>
    </source>
</evidence>
<dbReference type="Proteomes" id="UP000076962">
    <property type="component" value="Unassembled WGS sequence"/>
</dbReference>
<sequence length="116" mass="13001">MNKILKMKSAMVAIGIIVLSFSVMADTNWFTFNLVSEKSNHFQKVFRLNQQKKVGDCVVYAGTEIILYANGRMIIKGKAKSYEGGDELCTYEIELKSAAGDREFFTGHHGIDPDDD</sequence>